<dbReference type="RefSeq" id="WP_204785606.1">
    <property type="nucleotide sequence ID" value="NZ_JACJKU010000141.1"/>
</dbReference>
<proteinExistence type="predicted"/>
<name>A0ABS2GZZ9_9LACO</name>
<gene>
    <name evidence="3" type="ORF">H5975_08035</name>
</gene>
<feature type="non-terminal residue" evidence="3">
    <location>
        <position position="1"/>
    </location>
</feature>
<sequence>QRLVDAVKHLLVIDLLAGEILINISREIRPEGETLLDLEWQQNQLVLTGSAPQIMVTPMDELVNDCHHQALHILWKHPIRYADTTDSDLVSVACDVAVNQYLPEPPSGTMTLAKLMQILRQPLSAEQDSSYYLQKLRQMNVQQRQRFNQEVKKEQLTSPEKLHQGWFNSGNDLIRTGKLANVVRHSTEKLTEHQRGLLPQSVQASLGISQNNYELPFRKAFWKLIGPVSDGYQASRARFNRRQPQRLELPGKITRFVNQLYVFIDQSGSMSNKTVSQIISLINQLAHQAGVQMLVGDFDAQIQTPPQVVNPQHHLKMERHGGGGTSYQPIFDYLKGHNIVKSTPVMIITDGWGEEAIDPHGFYRILWLLTPDGKLSVKDNPGVTSRLKVQE</sequence>
<organism evidence="3 4">
    <name type="scientific">Limosilactobacillus coleohominis</name>
    <dbReference type="NCBI Taxonomy" id="181675"/>
    <lineage>
        <taxon>Bacteria</taxon>
        <taxon>Bacillati</taxon>
        <taxon>Bacillota</taxon>
        <taxon>Bacilli</taxon>
        <taxon>Lactobacillales</taxon>
        <taxon>Lactobacillaceae</taxon>
        <taxon>Limosilactobacillus</taxon>
    </lineage>
</organism>
<dbReference type="InterPro" id="IPR025154">
    <property type="entry name" value="Put_metallopeptidase_dom"/>
</dbReference>
<accession>A0ABS2GZZ9</accession>
<protein>
    <recommendedName>
        <fullName evidence="5">VWA-like domain-containing protein</fullName>
    </recommendedName>
</protein>
<dbReference type="InterPro" id="IPR018698">
    <property type="entry name" value="VWA-like_dom"/>
</dbReference>
<evidence type="ECO:0008006" key="5">
    <source>
        <dbReference type="Google" id="ProtNLM"/>
    </source>
</evidence>
<dbReference type="PANTHER" id="PTHR38730">
    <property type="entry name" value="SLL7028 PROTEIN"/>
    <property type="match status" value="1"/>
</dbReference>
<dbReference type="Pfam" id="PF13203">
    <property type="entry name" value="DUF2201_N"/>
    <property type="match status" value="1"/>
</dbReference>
<reference evidence="3 4" key="1">
    <citation type="journal article" date="2021" name="Sci. Rep.">
        <title>The distribution of antibiotic resistance genes in chicken gut microbiota commensals.</title>
        <authorList>
            <person name="Juricova H."/>
            <person name="Matiasovicova J."/>
            <person name="Kubasova T."/>
            <person name="Cejkova D."/>
            <person name="Rychlik I."/>
        </authorList>
    </citation>
    <scope>NUCLEOTIDE SEQUENCE [LARGE SCALE GENOMIC DNA]</scope>
    <source>
        <strain evidence="3 4">An574</strain>
    </source>
</reference>
<comment type="caution">
    <text evidence="3">The sequence shown here is derived from an EMBL/GenBank/DDBJ whole genome shotgun (WGS) entry which is preliminary data.</text>
</comment>
<feature type="domain" description="Putative metallopeptidase" evidence="2">
    <location>
        <begin position="57"/>
        <end position="161"/>
    </location>
</feature>
<evidence type="ECO:0000313" key="3">
    <source>
        <dbReference type="EMBL" id="MBM6941393.1"/>
    </source>
</evidence>
<evidence type="ECO:0000259" key="1">
    <source>
        <dbReference type="Pfam" id="PF09967"/>
    </source>
</evidence>
<dbReference type="Proteomes" id="UP000785625">
    <property type="component" value="Unassembled WGS sequence"/>
</dbReference>
<evidence type="ECO:0000313" key="4">
    <source>
        <dbReference type="Proteomes" id="UP000785625"/>
    </source>
</evidence>
<feature type="domain" description="VWA-like" evidence="1">
    <location>
        <begin position="261"/>
        <end position="371"/>
    </location>
</feature>
<dbReference type="Pfam" id="PF09967">
    <property type="entry name" value="DUF2201"/>
    <property type="match status" value="1"/>
</dbReference>
<dbReference type="EMBL" id="JACJKU010000141">
    <property type="protein sequence ID" value="MBM6941393.1"/>
    <property type="molecule type" value="Genomic_DNA"/>
</dbReference>
<evidence type="ECO:0000259" key="2">
    <source>
        <dbReference type="Pfam" id="PF13203"/>
    </source>
</evidence>
<dbReference type="PANTHER" id="PTHR38730:SF1">
    <property type="entry name" value="SLL7028 PROTEIN"/>
    <property type="match status" value="1"/>
</dbReference>
<keyword evidence="4" id="KW-1185">Reference proteome</keyword>